<comment type="caution">
    <text evidence="3">The sequence shown here is derived from an EMBL/GenBank/DDBJ whole genome shotgun (WGS) entry which is preliminary data.</text>
</comment>
<dbReference type="Proteomes" id="UP000664771">
    <property type="component" value="Unassembled WGS sequence"/>
</dbReference>
<evidence type="ECO:0000256" key="1">
    <source>
        <dbReference type="SAM" id="MobiDB-lite"/>
    </source>
</evidence>
<name>A0ABS3M1D5_9PROT</name>
<dbReference type="InterPro" id="IPR043736">
    <property type="entry name" value="DUF5681"/>
</dbReference>
<reference evidence="3 4" key="1">
    <citation type="submission" date="2021-03" db="EMBL/GenBank/DDBJ databases">
        <title>The complete genome sequence of Acetobacter sacchari TBRC 11175.</title>
        <authorList>
            <person name="Charoenyingcharoen P."/>
            <person name="Yukphan P."/>
        </authorList>
    </citation>
    <scope>NUCLEOTIDE SEQUENCE [LARGE SCALE GENOMIC DNA]</scope>
    <source>
        <strain evidence="3 4">TBRC 11175</strain>
    </source>
</reference>
<dbReference type="Pfam" id="PF18932">
    <property type="entry name" value="DUF5681"/>
    <property type="match status" value="1"/>
</dbReference>
<sequence length="100" mass="10778">MAAEPTAPKQRGKPFKAGQSGNPSGRPKGSRNKLSESFIAALYDDFEEHGVQAIQTMRVEKPGDYVKAIASLVPAQFQAVDKNGDATDLNLTVTFVRKDA</sequence>
<dbReference type="EMBL" id="JAFVMF010000035">
    <property type="protein sequence ID" value="MBO1361906.1"/>
    <property type="molecule type" value="Genomic_DNA"/>
</dbReference>
<evidence type="ECO:0000259" key="2">
    <source>
        <dbReference type="Pfam" id="PF18932"/>
    </source>
</evidence>
<organism evidence="3 4">
    <name type="scientific">Acetobacter sacchari</name>
    <dbReference type="NCBI Taxonomy" id="2661687"/>
    <lineage>
        <taxon>Bacteria</taxon>
        <taxon>Pseudomonadati</taxon>
        <taxon>Pseudomonadota</taxon>
        <taxon>Alphaproteobacteria</taxon>
        <taxon>Acetobacterales</taxon>
        <taxon>Acetobacteraceae</taxon>
        <taxon>Acetobacter</taxon>
    </lineage>
</organism>
<protein>
    <recommendedName>
        <fullName evidence="2">DUF5681 domain-containing protein</fullName>
    </recommendedName>
</protein>
<accession>A0ABS3M1D5</accession>
<dbReference type="RefSeq" id="WP_207883938.1">
    <property type="nucleotide sequence ID" value="NZ_JAFVMF010000035.1"/>
</dbReference>
<evidence type="ECO:0000313" key="4">
    <source>
        <dbReference type="Proteomes" id="UP000664771"/>
    </source>
</evidence>
<keyword evidence="4" id="KW-1185">Reference proteome</keyword>
<evidence type="ECO:0000313" key="3">
    <source>
        <dbReference type="EMBL" id="MBO1361906.1"/>
    </source>
</evidence>
<feature type="region of interest" description="Disordered" evidence="1">
    <location>
        <begin position="1"/>
        <end position="33"/>
    </location>
</feature>
<feature type="domain" description="DUF5681" evidence="2">
    <location>
        <begin position="13"/>
        <end position="38"/>
    </location>
</feature>
<gene>
    <name evidence="3" type="ORF">J2D73_19165</name>
</gene>
<proteinExistence type="predicted"/>